<accession>A0A0B5AY64</accession>
<dbReference type="OrthoDB" id="2991296at2"/>
<geneLocation type="plasmid" evidence="4"/>
<dbReference type="EMBL" id="CP009417">
    <property type="protein sequence ID" value="AJD93463.1"/>
    <property type="molecule type" value="Genomic_DNA"/>
</dbReference>
<feature type="compositionally biased region" description="Basic and acidic residues" evidence="1">
    <location>
        <begin position="63"/>
        <end position="74"/>
    </location>
</feature>
<keyword evidence="2" id="KW-1133">Transmembrane helix</keyword>
<keyword evidence="2" id="KW-0812">Transmembrane</keyword>
<keyword evidence="2" id="KW-0472">Membrane</keyword>
<evidence type="ECO:0000313" key="3">
    <source>
        <dbReference type="EMBL" id="AJD93463.1"/>
    </source>
</evidence>
<dbReference type="AlphaFoldDB" id="A0A0B5AY64"/>
<name>A0A0B5AY64_9BACL</name>
<keyword evidence="3" id="KW-0614">Plasmid</keyword>
<dbReference type="Proteomes" id="UP000031449">
    <property type="component" value="Plasmid unnamed"/>
</dbReference>
<keyword evidence="4" id="KW-1185">Reference proteome</keyword>
<proteinExistence type="predicted"/>
<reference evidence="3 4" key="1">
    <citation type="submission" date="2014-08" db="EMBL/GenBank/DDBJ databases">
        <title>Complete genome of a marine bacteria Jeotgalibacillus malaysiensis.</title>
        <authorList>
            <person name="Yaakop A.S."/>
            <person name="Chan K.-G."/>
            <person name="Goh K.M."/>
        </authorList>
    </citation>
    <scope>NUCLEOTIDE SEQUENCE [LARGE SCALE GENOMIC DNA]</scope>
    <source>
        <strain evidence="3 4">D5</strain>
        <plasmid evidence="4">Plasmid</plasmid>
    </source>
</reference>
<organism evidence="3 4">
    <name type="scientific">Jeotgalibacillus malaysiensis</name>
    <dbReference type="NCBI Taxonomy" id="1508404"/>
    <lineage>
        <taxon>Bacteria</taxon>
        <taxon>Bacillati</taxon>
        <taxon>Bacillota</taxon>
        <taxon>Bacilli</taxon>
        <taxon>Bacillales</taxon>
        <taxon>Caryophanaceae</taxon>
        <taxon>Jeotgalibacillus</taxon>
    </lineage>
</organism>
<evidence type="ECO:0000256" key="2">
    <source>
        <dbReference type="SAM" id="Phobius"/>
    </source>
</evidence>
<feature type="region of interest" description="Disordered" evidence="1">
    <location>
        <begin position="54"/>
        <end position="74"/>
    </location>
</feature>
<sequence length="74" mass="8052">MKNMMERAKFVCGGEEGASNVELIIWFSVVFILALALYAFGDDIQGFLSDSGDSVNGLSDQVNDGKLDVDKGRF</sequence>
<evidence type="ECO:0000256" key="1">
    <source>
        <dbReference type="SAM" id="MobiDB-lite"/>
    </source>
</evidence>
<dbReference type="HOGENOM" id="CLU_200422_0_0_9"/>
<gene>
    <name evidence="3" type="ORF">JMA_41460</name>
</gene>
<feature type="transmembrane region" description="Helical" evidence="2">
    <location>
        <begin position="21"/>
        <end position="41"/>
    </location>
</feature>
<evidence type="ECO:0000313" key="4">
    <source>
        <dbReference type="Proteomes" id="UP000031449"/>
    </source>
</evidence>
<dbReference type="BioCyc" id="JESP1508404:G14D9-13430-MONOMER"/>
<dbReference type="KEGG" id="jeo:JMA_41460"/>
<protein>
    <submittedName>
        <fullName evidence="3">Uncharacterized protein</fullName>
    </submittedName>
</protein>